<dbReference type="RefSeq" id="WP_009540862.1">
    <property type="nucleotide sequence ID" value="NZ_ANHY01000011.1"/>
</dbReference>
<accession>K9GX11</accession>
<dbReference type="Gene3D" id="3.40.50.1980">
    <property type="entry name" value="Nitrogenase molybdenum iron protein domain"/>
    <property type="match status" value="2"/>
</dbReference>
<feature type="domain" description="Fe/B12 periplasmic-binding" evidence="2">
    <location>
        <begin position="97"/>
        <end position="220"/>
    </location>
</feature>
<dbReference type="InterPro" id="IPR002491">
    <property type="entry name" value="ABC_transptr_periplasmic_BD"/>
</dbReference>
<dbReference type="Pfam" id="PF01497">
    <property type="entry name" value="Peripla_BP_2"/>
    <property type="match status" value="1"/>
</dbReference>
<proteinExistence type="predicted"/>
<dbReference type="STRING" id="1238182.C882_0202"/>
<dbReference type="SUPFAM" id="SSF53807">
    <property type="entry name" value="Helical backbone' metal receptor"/>
    <property type="match status" value="1"/>
</dbReference>
<reference evidence="3 4" key="1">
    <citation type="journal article" date="2013" name="Genome Announc.">
        <title>Draft Genome Sequence of an Alphaproteobacterium, Caenispirillum salinarum AK4(T), Isolated from a Solar Saltern.</title>
        <authorList>
            <person name="Khatri I."/>
            <person name="Singh A."/>
            <person name="Korpole S."/>
            <person name="Pinnaka A.K."/>
            <person name="Subramanian S."/>
        </authorList>
    </citation>
    <scope>NUCLEOTIDE SEQUENCE [LARGE SCALE GENOMIC DNA]</scope>
    <source>
        <strain evidence="3 4">AK4</strain>
    </source>
</reference>
<feature type="chain" id="PRO_5003929518" evidence="1">
    <location>
        <begin position="23"/>
        <end position="276"/>
    </location>
</feature>
<comment type="caution">
    <text evidence="3">The sequence shown here is derived from an EMBL/GenBank/DDBJ whole genome shotgun (WGS) entry which is preliminary data.</text>
</comment>
<evidence type="ECO:0000313" key="4">
    <source>
        <dbReference type="Proteomes" id="UP000009881"/>
    </source>
</evidence>
<organism evidence="3 4">
    <name type="scientific">Caenispirillum salinarum AK4</name>
    <dbReference type="NCBI Taxonomy" id="1238182"/>
    <lineage>
        <taxon>Bacteria</taxon>
        <taxon>Pseudomonadati</taxon>
        <taxon>Pseudomonadota</taxon>
        <taxon>Alphaproteobacteria</taxon>
        <taxon>Rhodospirillales</taxon>
        <taxon>Novispirillaceae</taxon>
        <taxon>Caenispirillum</taxon>
    </lineage>
</organism>
<dbReference type="EMBL" id="ANHY01000011">
    <property type="protein sequence ID" value="EKV29772.1"/>
    <property type="molecule type" value="Genomic_DNA"/>
</dbReference>
<keyword evidence="4" id="KW-1185">Reference proteome</keyword>
<sequence>MRAAAALLGVLGVAAVGPAAWAAERPLRVAAATVCADQYVLALADRVQIAALSPDAIDPTLSLMAEQAAGLPRLSPSAETYLDAGVDVLVTNAWSDHQTVAMVERFGVTVVRIPLVDSLDAVAEATTAVARALGQADRGRVLVAGLRQRMEAVAAAPNGAGRMGLYLRPGGGTAAAGSFVDTIMSKAGLRNKATEQGLAGWASTDLERFIADPPEVIVTSFFESPYPGSGRAFSSHPAFTRRAANLKRADVPGAMWVCSGWMLAEAAAHLNAELAR</sequence>
<dbReference type="InterPro" id="IPR050902">
    <property type="entry name" value="ABC_Transporter_SBP"/>
</dbReference>
<dbReference type="PANTHER" id="PTHR30535">
    <property type="entry name" value="VITAMIN B12-BINDING PROTEIN"/>
    <property type="match status" value="1"/>
</dbReference>
<name>K9GX11_9PROT</name>
<dbReference type="eggNOG" id="COG0614">
    <property type="taxonomic scope" value="Bacteria"/>
</dbReference>
<evidence type="ECO:0000259" key="2">
    <source>
        <dbReference type="Pfam" id="PF01497"/>
    </source>
</evidence>
<keyword evidence="1" id="KW-0732">Signal</keyword>
<dbReference type="AlphaFoldDB" id="K9GX11"/>
<dbReference type="Proteomes" id="UP000009881">
    <property type="component" value="Unassembled WGS sequence"/>
</dbReference>
<dbReference type="OrthoDB" id="1632039at2"/>
<feature type="signal peptide" evidence="1">
    <location>
        <begin position="1"/>
        <end position="22"/>
    </location>
</feature>
<dbReference type="PANTHER" id="PTHR30535:SF34">
    <property type="entry name" value="MOLYBDATE-BINDING PROTEIN MOLA"/>
    <property type="match status" value="1"/>
</dbReference>
<evidence type="ECO:0000256" key="1">
    <source>
        <dbReference type="SAM" id="SignalP"/>
    </source>
</evidence>
<protein>
    <submittedName>
        <fullName evidence="3">Iron compound ABC transporter, periplasmic substrate-binding protein</fullName>
    </submittedName>
</protein>
<gene>
    <name evidence="3" type="ORF">C882_0202</name>
</gene>
<evidence type="ECO:0000313" key="3">
    <source>
        <dbReference type="EMBL" id="EKV29772.1"/>
    </source>
</evidence>